<protein>
    <submittedName>
        <fullName evidence="2">Uncharacterized protein</fullName>
    </submittedName>
</protein>
<dbReference type="EMBL" id="JBBPCO010000016">
    <property type="protein sequence ID" value="MEK8090821.1"/>
    <property type="molecule type" value="Genomic_DNA"/>
</dbReference>
<keyword evidence="3" id="KW-1185">Reference proteome</keyword>
<comment type="caution">
    <text evidence="2">The sequence shown here is derived from an EMBL/GenBank/DDBJ whole genome shotgun (WGS) entry which is preliminary data.</text>
</comment>
<evidence type="ECO:0000313" key="3">
    <source>
        <dbReference type="Proteomes" id="UP001446205"/>
    </source>
</evidence>
<proteinExistence type="predicted"/>
<feature type="region of interest" description="Disordered" evidence="1">
    <location>
        <begin position="82"/>
        <end position="101"/>
    </location>
</feature>
<dbReference type="RefSeq" id="WP_341371876.1">
    <property type="nucleotide sequence ID" value="NZ_JBBPCO010000016.1"/>
</dbReference>
<feature type="compositionally biased region" description="Low complexity" evidence="1">
    <location>
        <begin position="82"/>
        <end position="97"/>
    </location>
</feature>
<reference evidence="2 3" key="1">
    <citation type="submission" date="2024-04" db="EMBL/GenBank/DDBJ databases">
        <authorList>
            <person name="Abashina T."/>
            <person name="Shaikin A."/>
        </authorList>
    </citation>
    <scope>NUCLEOTIDE SEQUENCE [LARGE SCALE GENOMIC DNA]</scope>
    <source>
        <strain evidence="2 3">AAFK</strain>
    </source>
</reference>
<organism evidence="2 3">
    <name type="scientific">Thermithiobacillus plumbiphilus</name>
    <dbReference type="NCBI Taxonomy" id="1729899"/>
    <lineage>
        <taxon>Bacteria</taxon>
        <taxon>Pseudomonadati</taxon>
        <taxon>Pseudomonadota</taxon>
        <taxon>Acidithiobacillia</taxon>
        <taxon>Acidithiobacillales</taxon>
        <taxon>Thermithiobacillaceae</taxon>
        <taxon>Thermithiobacillus</taxon>
    </lineage>
</organism>
<dbReference type="Proteomes" id="UP001446205">
    <property type="component" value="Unassembled WGS sequence"/>
</dbReference>
<evidence type="ECO:0000313" key="2">
    <source>
        <dbReference type="EMBL" id="MEK8090821.1"/>
    </source>
</evidence>
<gene>
    <name evidence="2" type="ORF">WOB96_13770</name>
</gene>
<name>A0ABU9DBC0_9PROT</name>
<accession>A0ABU9DBC0</accession>
<evidence type="ECO:0000256" key="1">
    <source>
        <dbReference type="SAM" id="MobiDB-lite"/>
    </source>
</evidence>
<sequence length="136" mass="14079">MNRHVIAFFDSAQSADQVLPRLQALGLSSQDMHVYGQDEILGRGGELLPEGPGPSTHLPDALFAGMRNMLAGLGLVKHGRAQPVSAEAAEPEAPQAAGSRQGGVVLAVSADAGREAQVRDILREAGGMPMDISGEG</sequence>